<organism evidence="16 18">
    <name type="scientific">Methylobacterium oxalidis</name>
    <dbReference type="NCBI Taxonomy" id="944322"/>
    <lineage>
        <taxon>Bacteria</taxon>
        <taxon>Pseudomonadati</taxon>
        <taxon>Pseudomonadota</taxon>
        <taxon>Alphaproteobacteria</taxon>
        <taxon>Hyphomicrobiales</taxon>
        <taxon>Methylobacteriaceae</taxon>
        <taxon>Methylobacterium</taxon>
    </lineage>
</organism>
<dbReference type="PROSITE" id="PS51374">
    <property type="entry name" value="NDPK_LIKE"/>
    <property type="match status" value="1"/>
</dbReference>
<comment type="catalytic activity">
    <reaction evidence="12">
        <text>a ribonucleoside 5'-diphosphate + ATP = a ribonucleoside 5'-triphosphate + ADP</text>
        <dbReference type="Rhea" id="RHEA:18113"/>
        <dbReference type="ChEBI" id="CHEBI:30616"/>
        <dbReference type="ChEBI" id="CHEBI:57930"/>
        <dbReference type="ChEBI" id="CHEBI:61557"/>
        <dbReference type="ChEBI" id="CHEBI:456216"/>
        <dbReference type="EC" id="2.7.4.6"/>
    </reaction>
</comment>
<evidence type="ECO:0000256" key="1">
    <source>
        <dbReference type="ARBA" id="ARBA00008142"/>
    </source>
</evidence>
<feature type="binding site" evidence="12 13">
    <location>
        <position position="164"/>
    </location>
    <ligand>
        <name>ATP</name>
        <dbReference type="ChEBI" id="CHEBI:30616"/>
    </ligand>
</feature>
<feature type="binding site" evidence="12 13">
    <location>
        <position position="137"/>
    </location>
    <ligand>
        <name>ATP</name>
        <dbReference type="ChEBI" id="CHEBI:30616"/>
    </ligand>
</feature>
<evidence type="ECO:0000256" key="14">
    <source>
        <dbReference type="RuleBase" id="RU004011"/>
    </source>
</evidence>
<feature type="binding site" evidence="12 13">
    <location>
        <position position="61"/>
    </location>
    <ligand>
        <name>ATP</name>
        <dbReference type="ChEBI" id="CHEBI:30616"/>
    </ligand>
</feature>
<evidence type="ECO:0000256" key="6">
    <source>
        <dbReference type="ARBA" id="ARBA00022723"/>
    </source>
</evidence>
<feature type="domain" description="Nucleoside diphosphate kinase-like" evidence="15">
    <location>
        <begin position="53"/>
        <end position="190"/>
    </location>
</feature>
<feature type="binding site" evidence="12 13">
    <location>
        <position position="154"/>
    </location>
    <ligand>
        <name>ATP</name>
        <dbReference type="ChEBI" id="CHEBI:30616"/>
    </ligand>
</feature>
<comment type="subunit">
    <text evidence="12">Homotetramer.</text>
</comment>
<comment type="subcellular location">
    <subcellularLocation>
        <location evidence="12">Cytoplasm</location>
    </subcellularLocation>
</comment>
<keyword evidence="11 12" id="KW-0546">Nucleotide metabolism</keyword>
<reference evidence="17" key="4">
    <citation type="submission" date="2023-01" db="EMBL/GenBank/DDBJ databases">
        <title>Draft genome sequence of Methylobacterium oxalidis strain NBRC 107715.</title>
        <authorList>
            <person name="Sun Q."/>
            <person name="Mori K."/>
        </authorList>
    </citation>
    <scope>NUCLEOTIDE SEQUENCE</scope>
    <source>
        <strain evidence="17">NBRC 107715</strain>
    </source>
</reference>
<dbReference type="PANTHER" id="PTHR46161:SF3">
    <property type="entry name" value="NUCLEOSIDE DIPHOSPHATE KINASE DDB_G0292928-RELATED"/>
    <property type="match status" value="1"/>
</dbReference>
<dbReference type="SMART" id="SM00562">
    <property type="entry name" value="NDK"/>
    <property type="match status" value="1"/>
</dbReference>
<gene>
    <name evidence="12" type="primary">ndk</name>
    <name evidence="17" type="ORF">GCM10007888_53210</name>
    <name evidence="16" type="ORF">MOX02_39830</name>
</gene>
<evidence type="ECO:0000256" key="10">
    <source>
        <dbReference type="ARBA" id="ARBA00022842"/>
    </source>
</evidence>
<evidence type="ECO:0000313" key="16">
    <source>
        <dbReference type="EMBL" id="GEP05945.1"/>
    </source>
</evidence>
<keyword evidence="12" id="KW-0963">Cytoplasm</keyword>
<dbReference type="CDD" id="cd04413">
    <property type="entry name" value="NDPk_I"/>
    <property type="match status" value="1"/>
</dbReference>
<evidence type="ECO:0000256" key="3">
    <source>
        <dbReference type="ARBA" id="ARBA00017632"/>
    </source>
</evidence>
<comment type="catalytic activity">
    <reaction evidence="12">
        <text>a 2'-deoxyribonucleoside 5'-diphosphate + ATP = a 2'-deoxyribonucleoside 5'-triphosphate + ADP</text>
        <dbReference type="Rhea" id="RHEA:44640"/>
        <dbReference type="ChEBI" id="CHEBI:30616"/>
        <dbReference type="ChEBI" id="CHEBI:61560"/>
        <dbReference type="ChEBI" id="CHEBI:73316"/>
        <dbReference type="ChEBI" id="CHEBI:456216"/>
        <dbReference type="EC" id="2.7.4.6"/>
    </reaction>
</comment>
<evidence type="ECO:0000259" key="15">
    <source>
        <dbReference type="SMART" id="SM00562"/>
    </source>
</evidence>
<dbReference type="InterPro" id="IPR034907">
    <property type="entry name" value="NDK-like_dom"/>
</dbReference>
<comment type="function">
    <text evidence="12">Major role in the synthesis of nucleoside triphosphates other than ATP. The ATP gamma phosphate is transferred to the NDP beta phosphate via a ping-pong mechanism, using a phosphorylated active-site intermediate.</text>
</comment>
<keyword evidence="19" id="KW-1185">Reference proteome</keyword>
<evidence type="ECO:0000313" key="18">
    <source>
        <dbReference type="Proteomes" id="UP000321960"/>
    </source>
</evidence>
<dbReference type="GO" id="GO:0006241">
    <property type="term" value="P:CTP biosynthetic process"/>
    <property type="evidence" value="ECO:0007669"/>
    <property type="project" value="UniProtKB-UniRule"/>
</dbReference>
<dbReference type="GO" id="GO:0005737">
    <property type="term" value="C:cytoplasm"/>
    <property type="evidence" value="ECO:0007669"/>
    <property type="project" value="UniProtKB-SubCell"/>
</dbReference>
<dbReference type="NCBIfam" id="NF001908">
    <property type="entry name" value="PRK00668.1"/>
    <property type="match status" value="1"/>
</dbReference>
<dbReference type="EMBL" id="BSPK01000109">
    <property type="protein sequence ID" value="GLS66938.1"/>
    <property type="molecule type" value="Genomic_DNA"/>
</dbReference>
<dbReference type="EMBL" id="BJZU01000084">
    <property type="protein sequence ID" value="GEP05945.1"/>
    <property type="molecule type" value="Genomic_DNA"/>
</dbReference>
<evidence type="ECO:0000256" key="9">
    <source>
        <dbReference type="ARBA" id="ARBA00022840"/>
    </source>
</evidence>
<evidence type="ECO:0000256" key="11">
    <source>
        <dbReference type="ARBA" id="ARBA00023080"/>
    </source>
</evidence>
<feature type="binding site" evidence="12 13">
    <location>
        <position position="143"/>
    </location>
    <ligand>
        <name>ATP</name>
        <dbReference type="ChEBI" id="CHEBI:30616"/>
    </ligand>
</feature>
<evidence type="ECO:0000256" key="13">
    <source>
        <dbReference type="PROSITE-ProRule" id="PRU00706"/>
    </source>
</evidence>
<comment type="similarity">
    <text evidence="1 12 13 14">Belongs to the NDK family.</text>
</comment>
<keyword evidence="9 12" id="KW-0067">ATP-binding</keyword>
<accession>A0A512J7K3</accession>
<comment type="cofactor">
    <cofactor evidence="12">
        <name>Mg(2+)</name>
        <dbReference type="ChEBI" id="CHEBI:18420"/>
    </cofactor>
</comment>
<evidence type="ECO:0000256" key="4">
    <source>
        <dbReference type="ARBA" id="ARBA00022553"/>
    </source>
</evidence>
<dbReference type="Proteomes" id="UP000321960">
    <property type="component" value="Unassembled WGS sequence"/>
</dbReference>
<dbReference type="Proteomes" id="UP001156856">
    <property type="component" value="Unassembled WGS sequence"/>
</dbReference>
<dbReference type="GO" id="GO:0046872">
    <property type="term" value="F:metal ion binding"/>
    <property type="evidence" value="ECO:0007669"/>
    <property type="project" value="UniProtKB-KW"/>
</dbReference>
<keyword evidence="5 12" id="KW-0808">Transferase</keyword>
<dbReference type="Pfam" id="PF00334">
    <property type="entry name" value="NDK"/>
    <property type="match status" value="1"/>
</dbReference>
<dbReference type="InterPro" id="IPR001564">
    <property type="entry name" value="Nucleoside_diP_kinase"/>
</dbReference>
<keyword evidence="7 12" id="KW-0547">Nucleotide-binding</keyword>
<dbReference type="PANTHER" id="PTHR46161">
    <property type="entry name" value="NUCLEOSIDE DIPHOSPHATE KINASE"/>
    <property type="match status" value="1"/>
</dbReference>
<dbReference type="SUPFAM" id="SSF54919">
    <property type="entry name" value="Nucleoside diphosphate kinase, NDK"/>
    <property type="match status" value="1"/>
</dbReference>
<dbReference type="AlphaFoldDB" id="A0A512J7K3"/>
<keyword evidence="4 12" id="KW-0597">Phosphoprotein</keyword>
<evidence type="ECO:0000256" key="8">
    <source>
        <dbReference type="ARBA" id="ARBA00022777"/>
    </source>
</evidence>
<dbReference type="GO" id="GO:0006228">
    <property type="term" value="P:UTP biosynthetic process"/>
    <property type="evidence" value="ECO:0007669"/>
    <property type="project" value="UniProtKB-UniRule"/>
</dbReference>
<evidence type="ECO:0000256" key="7">
    <source>
        <dbReference type="ARBA" id="ARBA00022741"/>
    </source>
</evidence>
<reference evidence="16 18" key="3">
    <citation type="submission" date="2019-07" db="EMBL/GenBank/DDBJ databases">
        <title>Whole genome shotgun sequence of Methylobacterium oxalidis NBRC 107715.</title>
        <authorList>
            <person name="Hosoyama A."/>
            <person name="Uohara A."/>
            <person name="Ohji S."/>
            <person name="Ichikawa N."/>
        </authorList>
    </citation>
    <scope>NUCLEOTIDE SEQUENCE [LARGE SCALE GENOMIC DNA]</scope>
    <source>
        <strain evidence="16 18">NBRC 107715</strain>
    </source>
</reference>
<evidence type="ECO:0000313" key="19">
    <source>
        <dbReference type="Proteomes" id="UP001156856"/>
    </source>
</evidence>
<reference evidence="17" key="1">
    <citation type="journal article" date="2014" name="Int. J. Syst. Evol. Microbiol.">
        <title>Complete genome of a new Firmicutes species belonging to the dominant human colonic microbiota ('Ruminococcus bicirculans') reveals two chromosomes and a selective capacity to utilize plant glucans.</title>
        <authorList>
            <consortium name="NISC Comparative Sequencing Program"/>
            <person name="Wegmann U."/>
            <person name="Louis P."/>
            <person name="Goesmann A."/>
            <person name="Henrissat B."/>
            <person name="Duncan S.H."/>
            <person name="Flint H.J."/>
        </authorList>
    </citation>
    <scope>NUCLEOTIDE SEQUENCE</scope>
    <source>
        <strain evidence="17">NBRC 107715</strain>
    </source>
</reference>
<keyword evidence="8 12" id="KW-0418">Kinase</keyword>
<evidence type="ECO:0000256" key="2">
    <source>
        <dbReference type="ARBA" id="ARBA00012966"/>
    </source>
</evidence>
<dbReference type="GO" id="GO:0006183">
    <property type="term" value="P:GTP biosynthetic process"/>
    <property type="evidence" value="ECO:0007669"/>
    <property type="project" value="UniProtKB-UniRule"/>
</dbReference>
<dbReference type="GO" id="GO:0005524">
    <property type="term" value="F:ATP binding"/>
    <property type="evidence" value="ECO:0007669"/>
    <property type="project" value="UniProtKB-UniRule"/>
</dbReference>
<dbReference type="InterPro" id="IPR036850">
    <property type="entry name" value="NDK-like_dom_sf"/>
</dbReference>
<dbReference type="GO" id="GO:0004550">
    <property type="term" value="F:nucleoside diphosphate kinase activity"/>
    <property type="evidence" value="ECO:0007669"/>
    <property type="project" value="UniProtKB-UniRule"/>
</dbReference>
<dbReference type="PRINTS" id="PR01243">
    <property type="entry name" value="NUCDPKINASE"/>
</dbReference>
<proteinExistence type="inferred from homology"/>
<keyword evidence="10 12" id="KW-0460">Magnesium</keyword>
<protein>
    <recommendedName>
        <fullName evidence="3 12">Nucleoside diphosphate kinase</fullName>
        <shortName evidence="12">NDK</shortName>
        <shortName evidence="12">NDP kinase</shortName>
        <ecNumber evidence="2 12">2.7.4.6</ecNumber>
    </recommendedName>
    <alternativeName>
        <fullName evidence="12">Nucleoside-2-P kinase</fullName>
    </alternativeName>
</protein>
<comment type="caution">
    <text evidence="16">The sequence shown here is derived from an EMBL/GenBank/DDBJ whole genome shotgun (WGS) entry which is preliminary data.</text>
</comment>
<dbReference type="EC" id="2.7.4.6" evidence="2 12"/>
<evidence type="ECO:0000256" key="5">
    <source>
        <dbReference type="ARBA" id="ARBA00022679"/>
    </source>
</evidence>
<sequence length="190" mass="20873">MLRQRHIGAARILLPPAEPARVESRHRPGYKPGAEAIFRSRSSQTQPGRIMATERTFSILKPDATKRNLTGAVNAVIEEAGLRIVGQRRIQMSRAQAETFYEVHKERPFFGELVAFMTSGPVVVQVLEGENAVARYREVMGATNPAQAAEGTIRKKFAQSVGENTVHGSDSAENARIEIAQFFQDGDIAG</sequence>
<feature type="binding site" evidence="12 13">
    <location>
        <position position="109"/>
    </location>
    <ligand>
        <name>ATP</name>
        <dbReference type="ChEBI" id="CHEBI:30616"/>
    </ligand>
</feature>
<evidence type="ECO:0000256" key="12">
    <source>
        <dbReference type="HAMAP-Rule" id="MF_00451"/>
    </source>
</evidence>
<reference evidence="19" key="2">
    <citation type="journal article" date="2019" name="Int. J. Syst. Evol. Microbiol.">
        <title>The Global Catalogue of Microorganisms (GCM) 10K type strain sequencing project: providing services to taxonomists for standard genome sequencing and annotation.</title>
        <authorList>
            <consortium name="The Broad Institute Genomics Platform"/>
            <consortium name="The Broad Institute Genome Sequencing Center for Infectious Disease"/>
            <person name="Wu L."/>
            <person name="Ma J."/>
        </authorList>
    </citation>
    <scope>NUCLEOTIDE SEQUENCE [LARGE SCALE GENOMIC DNA]</scope>
    <source>
        <strain evidence="19">NBRC 107715</strain>
    </source>
</reference>
<dbReference type="Gene3D" id="3.30.70.141">
    <property type="entry name" value="Nucleoside diphosphate kinase-like domain"/>
    <property type="match status" value="1"/>
</dbReference>
<dbReference type="HAMAP" id="MF_00451">
    <property type="entry name" value="NDP_kinase"/>
    <property type="match status" value="1"/>
</dbReference>
<name>A0A512J7K3_9HYPH</name>
<keyword evidence="6 12" id="KW-0479">Metal-binding</keyword>
<dbReference type="FunFam" id="3.30.70.141:FF:000003">
    <property type="entry name" value="Nucleoside diphosphate kinase"/>
    <property type="match status" value="1"/>
</dbReference>
<evidence type="ECO:0000313" key="17">
    <source>
        <dbReference type="EMBL" id="GLS66938.1"/>
    </source>
</evidence>
<feature type="active site" description="Pros-phosphohistidine intermediate" evidence="12 13">
    <location>
        <position position="167"/>
    </location>
</feature>